<dbReference type="InterPro" id="IPR004604">
    <property type="entry name" value="DNA_recomb/repair_RecN"/>
</dbReference>
<evidence type="ECO:0000256" key="2">
    <source>
        <dbReference type="ARBA" id="ARBA00009441"/>
    </source>
</evidence>
<protein>
    <recommendedName>
        <fullName evidence="3 9">DNA repair protein RecN</fullName>
    </recommendedName>
    <alternativeName>
        <fullName evidence="8 9">Recombination protein N</fullName>
    </alternativeName>
</protein>
<proteinExistence type="inferred from homology"/>
<organism evidence="12 13">
    <name type="scientific">Brumimicrobium aurantiacum</name>
    <dbReference type="NCBI Taxonomy" id="1737063"/>
    <lineage>
        <taxon>Bacteria</taxon>
        <taxon>Pseudomonadati</taxon>
        <taxon>Bacteroidota</taxon>
        <taxon>Flavobacteriia</taxon>
        <taxon>Flavobacteriales</taxon>
        <taxon>Crocinitomicaceae</taxon>
        <taxon>Brumimicrobium</taxon>
    </lineage>
</organism>
<gene>
    <name evidence="12" type="primary">recN</name>
    <name evidence="12" type="ORF">DXU93_03500</name>
</gene>
<evidence type="ECO:0000256" key="7">
    <source>
        <dbReference type="ARBA" id="ARBA00023204"/>
    </source>
</evidence>
<dbReference type="InterPro" id="IPR027417">
    <property type="entry name" value="P-loop_NTPase"/>
</dbReference>
<dbReference type="InterPro" id="IPR003395">
    <property type="entry name" value="RecF/RecN/SMC_N"/>
</dbReference>
<evidence type="ECO:0000256" key="9">
    <source>
        <dbReference type="PIRNR" id="PIRNR003128"/>
    </source>
</evidence>
<dbReference type="SUPFAM" id="SSF52540">
    <property type="entry name" value="P-loop containing nucleoside triphosphate hydrolases"/>
    <property type="match status" value="1"/>
</dbReference>
<keyword evidence="13" id="KW-1185">Reference proteome</keyword>
<dbReference type="GO" id="GO:0043590">
    <property type="term" value="C:bacterial nucleoid"/>
    <property type="evidence" value="ECO:0007669"/>
    <property type="project" value="TreeGrafter"/>
</dbReference>
<evidence type="ECO:0000256" key="3">
    <source>
        <dbReference type="ARBA" id="ARBA00021315"/>
    </source>
</evidence>
<dbReference type="NCBIfam" id="TIGR00634">
    <property type="entry name" value="recN"/>
    <property type="match status" value="1"/>
</dbReference>
<accession>A0A3E1EZA0</accession>
<dbReference type="RefSeq" id="WP_116879878.1">
    <property type="nucleotide sequence ID" value="NZ_QURB01000002.1"/>
</dbReference>
<evidence type="ECO:0000256" key="6">
    <source>
        <dbReference type="ARBA" id="ARBA00022840"/>
    </source>
</evidence>
<dbReference type="AlphaFoldDB" id="A0A3E1EZA0"/>
<feature type="domain" description="RecF/RecN/SMC N-terminal" evidence="11">
    <location>
        <begin position="1"/>
        <end position="502"/>
    </location>
</feature>
<comment type="similarity">
    <text evidence="2 9">Belongs to the RecN family.</text>
</comment>
<dbReference type="GO" id="GO:0006310">
    <property type="term" value="P:DNA recombination"/>
    <property type="evidence" value="ECO:0007669"/>
    <property type="project" value="InterPro"/>
</dbReference>
<evidence type="ECO:0000256" key="8">
    <source>
        <dbReference type="ARBA" id="ARBA00033408"/>
    </source>
</evidence>
<keyword evidence="7 9" id="KW-0234">DNA repair</keyword>
<dbReference type="PIRSF" id="PIRSF003128">
    <property type="entry name" value="RecN"/>
    <property type="match status" value="1"/>
</dbReference>
<name>A0A3E1EZA0_9FLAO</name>
<keyword evidence="6" id="KW-0067">ATP-binding</keyword>
<evidence type="ECO:0000313" key="12">
    <source>
        <dbReference type="EMBL" id="RFC54899.1"/>
    </source>
</evidence>
<dbReference type="Proteomes" id="UP000257127">
    <property type="component" value="Unassembled WGS sequence"/>
</dbReference>
<keyword evidence="5 9" id="KW-0227">DNA damage</keyword>
<evidence type="ECO:0000313" key="13">
    <source>
        <dbReference type="Proteomes" id="UP000257127"/>
    </source>
</evidence>
<dbReference type="EMBL" id="QURB01000002">
    <property type="protein sequence ID" value="RFC54899.1"/>
    <property type="molecule type" value="Genomic_DNA"/>
</dbReference>
<comment type="caution">
    <text evidence="12">The sequence shown here is derived from an EMBL/GenBank/DDBJ whole genome shotgun (WGS) entry which is preliminary data.</text>
</comment>
<feature type="coiled-coil region" evidence="10">
    <location>
        <begin position="158"/>
        <end position="185"/>
    </location>
</feature>
<keyword evidence="10" id="KW-0175">Coiled coil</keyword>
<evidence type="ECO:0000256" key="10">
    <source>
        <dbReference type="SAM" id="Coils"/>
    </source>
</evidence>
<dbReference type="OrthoDB" id="9806954at2"/>
<dbReference type="PANTHER" id="PTHR11059:SF0">
    <property type="entry name" value="DNA REPAIR PROTEIN RECN"/>
    <property type="match status" value="1"/>
</dbReference>
<evidence type="ECO:0000256" key="1">
    <source>
        <dbReference type="ARBA" id="ARBA00003618"/>
    </source>
</evidence>
<keyword evidence="4" id="KW-0547">Nucleotide-binding</keyword>
<dbReference type="GO" id="GO:0009432">
    <property type="term" value="P:SOS response"/>
    <property type="evidence" value="ECO:0007669"/>
    <property type="project" value="TreeGrafter"/>
</dbReference>
<sequence>MLKRLSVKNFALIENAQLELNKGFTVITGETGSGKSILLGALKLILGERADYTVIRDETKKTIVEAIFVIDDKLYADFFKTNDLDVESETIIRREINAKGKSRAFINDTPVQLNVLKSLASRLIHIHSQHHTLSLKDTQFQMSILDVLGDNQKSLKSLKSVFNERKALIKEIKRLEENKSKIELEHDFNSFQLEELSKLNLTSVDYEKIEQEVERGEQFEEIKSAYQSISHLVNNDDEGVISILNRLVKSANVNDTKVQSLIERIQSVKLELDDIAANAEDDLSEMTLAPETLNEYIHQMDAFNSALRKHNLNTQSELLELYESLSKEVEDSGQIDERIIELNQELTEVNKKALQFADKLSTSRKKVAKKLEKEVAELLNQLKLEGATIRFDLNTVELNELGTDSVALYFAPNKGMTPKVIEKSASGGELSRLMLVIQYLLSEKQQLPTVIFDEIDTGVSGEVAQKIGDHLKRMGERMQLLAITHLPQVASKGSDHILVEKNDEHGITKTYLRRLTEEDRVEEIAKLMSGSKINEAALMNAKNLMNE</sequence>
<dbReference type="PANTHER" id="PTHR11059">
    <property type="entry name" value="DNA REPAIR PROTEIN RECN"/>
    <property type="match status" value="1"/>
</dbReference>
<dbReference type="CDD" id="cd03241">
    <property type="entry name" value="ABC_RecN"/>
    <property type="match status" value="2"/>
</dbReference>
<dbReference type="Gene3D" id="3.40.50.300">
    <property type="entry name" value="P-loop containing nucleotide triphosphate hydrolases"/>
    <property type="match status" value="2"/>
</dbReference>
<dbReference type="GO" id="GO:0005524">
    <property type="term" value="F:ATP binding"/>
    <property type="evidence" value="ECO:0007669"/>
    <property type="project" value="UniProtKB-KW"/>
</dbReference>
<evidence type="ECO:0000259" key="11">
    <source>
        <dbReference type="Pfam" id="PF02463"/>
    </source>
</evidence>
<dbReference type="GO" id="GO:0006281">
    <property type="term" value="P:DNA repair"/>
    <property type="evidence" value="ECO:0007669"/>
    <property type="project" value="UniProtKB-KW"/>
</dbReference>
<evidence type="ECO:0000256" key="4">
    <source>
        <dbReference type="ARBA" id="ARBA00022741"/>
    </source>
</evidence>
<evidence type="ECO:0000256" key="5">
    <source>
        <dbReference type="ARBA" id="ARBA00022763"/>
    </source>
</evidence>
<dbReference type="Pfam" id="PF02463">
    <property type="entry name" value="SMC_N"/>
    <property type="match status" value="1"/>
</dbReference>
<reference evidence="12 13" key="1">
    <citation type="submission" date="2018-08" db="EMBL/GenBank/DDBJ databases">
        <title>The draft genome squence of Brumimicrobium sp. N62.</title>
        <authorList>
            <person name="Du Z.-J."/>
            <person name="Luo H.-R."/>
        </authorList>
    </citation>
    <scope>NUCLEOTIDE SEQUENCE [LARGE SCALE GENOMIC DNA]</scope>
    <source>
        <strain evidence="12 13">N62</strain>
    </source>
</reference>
<comment type="function">
    <text evidence="1 9">May be involved in recombinational repair of damaged DNA.</text>
</comment>